<evidence type="ECO:0000256" key="6">
    <source>
        <dbReference type="SAM" id="Phobius"/>
    </source>
</evidence>
<dbReference type="PANTHER" id="PTHR30618:SF0">
    <property type="entry name" value="PURINE-URACIL PERMEASE NCS1"/>
    <property type="match status" value="1"/>
</dbReference>
<feature type="transmembrane region" description="Helical" evidence="6">
    <location>
        <begin position="334"/>
        <end position="355"/>
    </location>
</feature>
<evidence type="ECO:0000256" key="4">
    <source>
        <dbReference type="ARBA" id="ARBA00022989"/>
    </source>
</evidence>
<accession>A0AAP0J043</accession>
<dbReference type="GO" id="GO:0005886">
    <property type="term" value="C:plasma membrane"/>
    <property type="evidence" value="ECO:0007669"/>
    <property type="project" value="TreeGrafter"/>
</dbReference>
<evidence type="ECO:0000313" key="9">
    <source>
        <dbReference type="Proteomes" id="UP001417504"/>
    </source>
</evidence>
<dbReference type="GO" id="GO:0015205">
    <property type="term" value="F:nucleobase transmembrane transporter activity"/>
    <property type="evidence" value="ECO:0007669"/>
    <property type="project" value="TreeGrafter"/>
</dbReference>
<protein>
    <submittedName>
        <fullName evidence="8">Uncharacterized protein</fullName>
    </submittedName>
</protein>
<dbReference type="EMBL" id="JBBNAE010000005">
    <property type="protein sequence ID" value="KAK9124053.1"/>
    <property type="molecule type" value="Genomic_DNA"/>
</dbReference>
<keyword evidence="9" id="KW-1185">Reference proteome</keyword>
<organism evidence="8 9">
    <name type="scientific">Stephania japonica</name>
    <dbReference type="NCBI Taxonomy" id="461633"/>
    <lineage>
        <taxon>Eukaryota</taxon>
        <taxon>Viridiplantae</taxon>
        <taxon>Streptophyta</taxon>
        <taxon>Embryophyta</taxon>
        <taxon>Tracheophyta</taxon>
        <taxon>Spermatophyta</taxon>
        <taxon>Magnoliopsida</taxon>
        <taxon>Ranunculales</taxon>
        <taxon>Menispermaceae</taxon>
        <taxon>Menispermoideae</taxon>
        <taxon>Cissampelideae</taxon>
        <taxon>Stephania</taxon>
    </lineage>
</organism>
<reference evidence="8 9" key="1">
    <citation type="submission" date="2024-01" db="EMBL/GenBank/DDBJ databases">
        <title>Genome assemblies of Stephania.</title>
        <authorList>
            <person name="Yang L."/>
        </authorList>
    </citation>
    <scope>NUCLEOTIDE SEQUENCE [LARGE SCALE GENOMIC DNA]</scope>
    <source>
        <strain evidence="8">QJT</strain>
        <tissue evidence="8">Leaf</tissue>
    </source>
</reference>
<keyword evidence="7" id="KW-0732">Signal</keyword>
<feature type="transmembrane region" description="Helical" evidence="6">
    <location>
        <begin position="84"/>
        <end position="105"/>
    </location>
</feature>
<feature type="transmembrane region" description="Helical" evidence="6">
    <location>
        <begin position="302"/>
        <end position="322"/>
    </location>
</feature>
<proteinExistence type="inferred from homology"/>
<feature type="transmembrane region" description="Helical" evidence="6">
    <location>
        <begin position="125"/>
        <end position="145"/>
    </location>
</feature>
<feature type="transmembrane region" description="Helical" evidence="6">
    <location>
        <begin position="48"/>
        <end position="72"/>
    </location>
</feature>
<evidence type="ECO:0000313" key="8">
    <source>
        <dbReference type="EMBL" id="KAK9124053.1"/>
    </source>
</evidence>
<feature type="transmembrane region" description="Helical" evidence="6">
    <location>
        <begin position="201"/>
        <end position="221"/>
    </location>
</feature>
<sequence>MILISWLLAWAYVKAGGFGNILSLSVSDFTCHAKSQRAQIIGHVGLPLYMGIFTLIGVAVTSSTEVIFGHVISNPVQLLGEIGGTLSMVIGIPGIALAIVTTNVGCNVVAPTNVLVNLCPAKLNFRRATLLVAVVSIASQSWRILKSSDSFIYTWLLVSALVGPVVAIFAVDYYLLRQTKLDVNALYSKNPLGTYYYSGEYNLIAITALIIGIFPVIPGLLHKIGYWRIVFKQSICELLAYYYTGAYNVDAMAALVIGVLPVIPGCPSMEHKQSTSKFKELESDAGIVNGDHSPIKPQHRTFSGCDLACFWVGVITNVPVYYLAGGLVDWGMSWWHGVMTTIVANTVVSIFLILLGHPGTKYDISFPVFARAAFGMLDQRTSNDFKVCSSATLLKETFALLPARVQQNPLGYDEDSISTCSSDN</sequence>
<keyword evidence="4 6" id="KW-1133">Transmembrane helix</keyword>
<comment type="subcellular location">
    <subcellularLocation>
        <location evidence="1">Membrane</location>
        <topology evidence="1">Multi-pass membrane protein</topology>
    </subcellularLocation>
</comment>
<dbReference type="Proteomes" id="UP001417504">
    <property type="component" value="Unassembled WGS sequence"/>
</dbReference>
<gene>
    <name evidence="8" type="ORF">Sjap_013655</name>
</gene>
<keyword evidence="5 6" id="KW-0472">Membrane</keyword>
<dbReference type="Gene3D" id="1.10.4160.10">
    <property type="entry name" value="Hydantoin permease"/>
    <property type="match status" value="2"/>
</dbReference>
<evidence type="ECO:0000256" key="3">
    <source>
        <dbReference type="ARBA" id="ARBA00022692"/>
    </source>
</evidence>
<evidence type="ECO:0000256" key="1">
    <source>
        <dbReference type="ARBA" id="ARBA00004141"/>
    </source>
</evidence>
<dbReference type="AlphaFoldDB" id="A0AAP0J043"/>
<name>A0AAP0J043_9MAGN</name>
<dbReference type="InterPro" id="IPR045225">
    <property type="entry name" value="Uracil/uridine/allantoin_perm"/>
</dbReference>
<dbReference type="PANTHER" id="PTHR30618">
    <property type="entry name" value="NCS1 FAMILY PURINE/PYRIMIDINE TRANSPORTER"/>
    <property type="match status" value="1"/>
</dbReference>
<comment type="similarity">
    <text evidence="2">Belongs to the purine-cytosine permease (2.A.39) family.</text>
</comment>
<evidence type="ECO:0000256" key="7">
    <source>
        <dbReference type="SAM" id="SignalP"/>
    </source>
</evidence>
<keyword evidence="3 6" id="KW-0812">Transmembrane</keyword>
<dbReference type="Pfam" id="PF02133">
    <property type="entry name" value="Transp_cyt_pur"/>
    <property type="match status" value="2"/>
</dbReference>
<comment type="caution">
    <text evidence="8">The sequence shown here is derived from an EMBL/GenBank/DDBJ whole genome shotgun (WGS) entry which is preliminary data.</text>
</comment>
<feature type="signal peptide" evidence="7">
    <location>
        <begin position="1"/>
        <end position="15"/>
    </location>
</feature>
<evidence type="ECO:0000256" key="2">
    <source>
        <dbReference type="ARBA" id="ARBA00008974"/>
    </source>
</evidence>
<feature type="chain" id="PRO_5043054770" evidence="7">
    <location>
        <begin position="16"/>
        <end position="424"/>
    </location>
</feature>
<feature type="transmembrane region" description="Helical" evidence="6">
    <location>
        <begin position="152"/>
        <end position="176"/>
    </location>
</feature>
<evidence type="ECO:0000256" key="5">
    <source>
        <dbReference type="ARBA" id="ARBA00023136"/>
    </source>
</evidence>
<dbReference type="InterPro" id="IPR001248">
    <property type="entry name" value="Pur-cyt_permease"/>
</dbReference>